<evidence type="ECO:0000256" key="7">
    <source>
        <dbReference type="RuleBase" id="RU003346"/>
    </source>
</evidence>
<keyword evidence="10" id="KW-0762">Sugar transport</keyword>
<dbReference type="InterPro" id="IPR005828">
    <property type="entry name" value="MFS_sugar_transport-like"/>
</dbReference>
<name>A0ABR4FN81_9EURO</name>
<feature type="transmembrane region" description="Helical" evidence="8">
    <location>
        <begin position="51"/>
        <end position="70"/>
    </location>
</feature>
<keyword evidence="11" id="KW-1185">Reference proteome</keyword>
<dbReference type="InterPro" id="IPR003663">
    <property type="entry name" value="Sugar/inositol_transpt"/>
</dbReference>
<evidence type="ECO:0000256" key="4">
    <source>
        <dbReference type="ARBA" id="ARBA00022692"/>
    </source>
</evidence>
<comment type="caution">
    <text evidence="10">The sequence shown here is derived from an EMBL/GenBank/DDBJ whole genome shotgun (WGS) entry which is preliminary data.</text>
</comment>
<organism evidence="10 11">
    <name type="scientific">Aspergillus keveii</name>
    <dbReference type="NCBI Taxonomy" id="714993"/>
    <lineage>
        <taxon>Eukaryota</taxon>
        <taxon>Fungi</taxon>
        <taxon>Dikarya</taxon>
        <taxon>Ascomycota</taxon>
        <taxon>Pezizomycotina</taxon>
        <taxon>Eurotiomycetes</taxon>
        <taxon>Eurotiomycetidae</taxon>
        <taxon>Eurotiales</taxon>
        <taxon>Aspergillaceae</taxon>
        <taxon>Aspergillus</taxon>
        <taxon>Aspergillus subgen. Nidulantes</taxon>
    </lineage>
</organism>
<feature type="transmembrane region" description="Helical" evidence="8">
    <location>
        <begin position="321"/>
        <end position="343"/>
    </location>
</feature>
<feature type="transmembrane region" description="Helical" evidence="8">
    <location>
        <begin position="390"/>
        <end position="408"/>
    </location>
</feature>
<feature type="transmembrane region" description="Helical" evidence="8">
    <location>
        <begin position="420"/>
        <end position="437"/>
    </location>
</feature>
<gene>
    <name evidence="10" type="ORF">BJX66DRAFT_348123</name>
</gene>
<keyword evidence="6 8" id="KW-0472">Membrane</keyword>
<keyword evidence="3 7" id="KW-0813">Transport</keyword>
<dbReference type="InterPro" id="IPR005829">
    <property type="entry name" value="Sugar_transporter_CS"/>
</dbReference>
<evidence type="ECO:0000259" key="9">
    <source>
        <dbReference type="PROSITE" id="PS50850"/>
    </source>
</evidence>
<comment type="similarity">
    <text evidence="2 7">Belongs to the major facilitator superfamily. Sugar transporter (TC 2.A.1.1) family.</text>
</comment>
<dbReference type="InterPro" id="IPR036259">
    <property type="entry name" value="MFS_trans_sf"/>
</dbReference>
<evidence type="ECO:0000256" key="6">
    <source>
        <dbReference type="ARBA" id="ARBA00023136"/>
    </source>
</evidence>
<feature type="domain" description="Major facilitator superfamily (MFS) profile" evidence="9">
    <location>
        <begin position="1"/>
        <end position="441"/>
    </location>
</feature>
<dbReference type="PROSITE" id="PS00216">
    <property type="entry name" value="SUGAR_TRANSPORT_1"/>
    <property type="match status" value="1"/>
</dbReference>
<proteinExistence type="inferred from homology"/>
<evidence type="ECO:0000256" key="1">
    <source>
        <dbReference type="ARBA" id="ARBA00004141"/>
    </source>
</evidence>
<dbReference type="PANTHER" id="PTHR48022:SF77">
    <property type="entry name" value="MAJOR FACILITATOR SUPERFAMILY (MFS) PROFILE DOMAIN-CONTAINING PROTEIN"/>
    <property type="match status" value="1"/>
</dbReference>
<keyword evidence="5 8" id="KW-1133">Transmembrane helix</keyword>
<feature type="transmembrane region" description="Helical" evidence="8">
    <location>
        <begin position="349"/>
        <end position="370"/>
    </location>
</feature>
<feature type="transmembrane region" description="Helical" evidence="8">
    <location>
        <begin position="285"/>
        <end position="309"/>
    </location>
</feature>
<evidence type="ECO:0000313" key="11">
    <source>
        <dbReference type="Proteomes" id="UP001610563"/>
    </source>
</evidence>
<dbReference type="NCBIfam" id="TIGR00879">
    <property type="entry name" value="SP"/>
    <property type="match status" value="1"/>
</dbReference>
<evidence type="ECO:0000313" key="10">
    <source>
        <dbReference type="EMBL" id="KAL2784699.1"/>
    </source>
</evidence>
<feature type="transmembrane region" description="Helical" evidence="8">
    <location>
        <begin position="135"/>
        <end position="159"/>
    </location>
</feature>
<dbReference type="PANTHER" id="PTHR48022">
    <property type="entry name" value="PLASTIDIC GLUCOSE TRANSPORTER 4"/>
    <property type="match status" value="1"/>
</dbReference>
<reference evidence="10 11" key="1">
    <citation type="submission" date="2024-07" db="EMBL/GenBank/DDBJ databases">
        <title>Section-level genome sequencing and comparative genomics of Aspergillus sections Usti and Cavernicolus.</title>
        <authorList>
            <consortium name="Lawrence Berkeley National Laboratory"/>
            <person name="Nybo J.L."/>
            <person name="Vesth T.C."/>
            <person name="Theobald S."/>
            <person name="Frisvad J.C."/>
            <person name="Larsen T.O."/>
            <person name="Kjaerboelling I."/>
            <person name="Rothschild-Mancinelli K."/>
            <person name="Lyhne E.K."/>
            <person name="Kogle M.E."/>
            <person name="Barry K."/>
            <person name="Clum A."/>
            <person name="Na H."/>
            <person name="Ledsgaard L."/>
            <person name="Lin J."/>
            <person name="Lipzen A."/>
            <person name="Kuo A."/>
            <person name="Riley R."/>
            <person name="Mondo S."/>
            <person name="Labutti K."/>
            <person name="Haridas S."/>
            <person name="Pangalinan J."/>
            <person name="Salamov A.A."/>
            <person name="Simmons B.A."/>
            <person name="Magnuson J.K."/>
            <person name="Chen J."/>
            <person name="Drula E."/>
            <person name="Henrissat B."/>
            <person name="Wiebenga A."/>
            <person name="Lubbers R.J."/>
            <person name="Gomes A.C."/>
            <person name="Makela M.R."/>
            <person name="Stajich J."/>
            <person name="Grigoriev I.V."/>
            <person name="Mortensen U.H."/>
            <person name="De Vries R.P."/>
            <person name="Baker S.E."/>
            <person name="Andersen M.R."/>
        </authorList>
    </citation>
    <scope>NUCLEOTIDE SEQUENCE [LARGE SCALE GENOMIC DNA]</scope>
    <source>
        <strain evidence="10 11">CBS 209.92</strain>
    </source>
</reference>
<sequence>MLSNNRILKHFNRHLALAFAVISVSTFNYGFDNAAYNNTQAMEAFQAQFGDWILNYIGFGAGVIIGSLVSARWGRRWCMFGMSAWALVPAVMAVTVTTKQQIMATRILSYIYIGMELAVVPVYQSEIMPKEVRGFAVGSYQFSLMMGTLIVSCVCRGASTLSGNKSFRVPYGLYFVIPSIVMVLIFFIPESPRWLLTKNRTAEAHANLGKLLHGKNTEAEIDEEFAALQYALERELEQGRYTEIFQGKNLKRTAIVVGMNFFQQATGQAFASTYGAIFIRDIGTVNPFTMTIVISIINLAAASTGLYLVDRLGRRPLLFTSAIWMFSAIVTMGALGTVAAPSLGIKSSIIAMLVLFSSGYTFAFAPLNYVITTEIPSLRLRDASQRTASIVNVVTNFAVSFSIPYLLYDEYAGLQSRVGFVFAGVLALAIAFVYFCVPECRGKSLEQVDALFNEGVSLRRFGGYKPDEVVADEGDKEEKGVELAVVKHEERA</sequence>
<dbReference type="Gene3D" id="1.20.1250.20">
    <property type="entry name" value="MFS general substrate transporter like domains"/>
    <property type="match status" value="1"/>
</dbReference>
<evidence type="ECO:0000256" key="5">
    <source>
        <dbReference type="ARBA" id="ARBA00022989"/>
    </source>
</evidence>
<dbReference type="Proteomes" id="UP001610563">
    <property type="component" value="Unassembled WGS sequence"/>
</dbReference>
<accession>A0ABR4FN81</accession>
<evidence type="ECO:0000256" key="8">
    <source>
        <dbReference type="SAM" id="Phobius"/>
    </source>
</evidence>
<feature type="transmembrane region" description="Helical" evidence="8">
    <location>
        <begin position="102"/>
        <end position="123"/>
    </location>
</feature>
<evidence type="ECO:0000256" key="3">
    <source>
        <dbReference type="ARBA" id="ARBA00022448"/>
    </source>
</evidence>
<dbReference type="InterPro" id="IPR050360">
    <property type="entry name" value="MFS_Sugar_Transporters"/>
</dbReference>
<evidence type="ECO:0000256" key="2">
    <source>
        <dbReference type="ARBA" id="ARBA00010992"/>
    </source>
</evidence>
<feature type="transmembrane region" description="Helical" evidence="8">
    <location>
        <begin position="171"/>
        <end position="188"/>
    </location>
</feature>
<dbReference type="PROSITE" id="PS50850">
    <property type="entry name" value="MFS"/>
    <property type="match status" value="1"/>
</dbReference>
<keyword evidence="4 8" id="KW-0812">Transmembrane</keyword>
<dbReference type="SUPFAM" id="SSF103473">
    <property type="entry name" value="MFS general substrate transporter"/>
    <property type="match status" value="1"/>
</dbReference>
<dbReference type="EMBL" id="JBFTWV010000170">
    <property type="protein sequence ID" value="KAL2784699.1"/>
    <property type="molecule type" value="Genomic_DNA"/>
</dbReference>
<feature type="transmembrane region" description="Helical" evidence="8">
    <location>
        <begin position="77"/>
        <end position="96"/>
    </location>
</feature>
<feature type="transmembrane region" description="Helical" evidence="8">
    <location>
        <begin position="12"/>
        <end position="31"/>
    </location>
</feature>
<comment type="subcellular location">
    <subcellularLocation>
        <location evidence="1">Membrane</location>
        <topology evidence="1">Multi-pass membrane protein</topology>
    </subcellularLocation>
</comment>
<dbReference type="Pfam" id="PF00083">
    <property type="entry name" value="Sugar_tr"/>
    <property type="match status" value="1"/>
</dbReference>
<protein>
    <submittedName>
        <fullName evidence="10">Sugar transporter</fullName>
    </submittedName>
</protein>
<dbReference type="InterPro" id="IPR020846">
    <property type="entry name" value="MFS_dom"/>
</dbReference>